<evidence type="ECO:0000313" key="2">
    <source>
        <dbReference type="EMBL" id="MFB9993790.1"/>
    </source>
</evidence>
<comment type="caution">
    <text evidence="2">The sequence shown here is derived from an EMBL/GenBank/DDBJ whole genome shotgun (WGS) entry which is preliminary data.</text>
</comment>
<dbReference type="RefSeq" id="WP_380013313.1">
    <property type="nucleotide sequence ID" value="NZ_JBHLYR010000056.1"/>
</dbReference>
<dbReference type="InterPro" id="IPR032874">
    <property type="entry name" value="DDE_dom"/>
</dbReference>
<evidence type="ECO:0000313" key="3">
    <source>
        <dbReference type="Proteomes" id="UP001589733"/>
    </source>
</evidence>
<evidence type="ECO:0000259" key="1">
    <source>
        <dbReference type="Pfam" id="PF13610"/>
    </source>
</evidence>
<gene>
    <name evidence="2" type="ORF">ACFFLM_17670</name>
</gene>
<organism evidence="2 3">
    <name type="scientific">Deinococcus oregonensis</name>
    <dbReference type="NCBI Taxonomy" id="1805970"/>
    <lineage>
        <taxon>Bacteria</taxon>
        <taxon>Thermotogati</taxon>
        <taxon>Deinococcota</taxon>
        <taxon>Deinococci</taxon>
        <taxon>Deinococcales</taxon>
        <taxon>Deinococcaceae</taxon>
        <taxon>Deinococcus</taxon>
    </lineage>
</organism>
<proteinExistence type="predicted"/>
<name>A0ABV6B271_9DEIO</name>
<accession>A0ABV6B271</accession>
<sequence length="145" mass="16408">MWRVDEHGFVLDIFVQRQRNRGAARTFLTKLLGEYDVPEVIHPDRLQSFGAAVRQLPSLADVDSQAASSTARRNTITLPEYRAKLRPERSQQGFRRRTRVQEFLSLHARVTHLHLHTRTSVPAPTRGQCQKGVLPTWSATAVGVG</sequence>
<keyword evidence="3" id="KW-1185">Reference proteome</keyword>
<dbReference type="Pfam" id="PF13610">
    <property type="entry name" value="DDE_Tnp_IS240"/>
    <property type="match status" value="1"/>
</dbReference>
<feature type="domain" description="DDE" evidence="1">
    <location>
        <begin position="2"/>
        <end position="113"/>
    </location>
</feature>
<reference evidence="2 3" key="1">
    <citation type="submission" date="2024-09" db="EMBL/GenBank/DDBJ databases">
        <authorList>
            <person name="Sun Q."/>
            <person name="Mori K."/>
        </authorList>
    </citation>
    <scope>NUCLEOTIDE SEQUENCE [LARGE SCALE GENOMIC DNA]</scope>
    <source>
        <strain evidence="2 3">JCM 13503</strain>
    </source>
</reference>
<protein>
    <submittedName>
        <fullName evidence="2">DDE-type integrase/transposase/recombinase</fullName>
    </submittedName>
</protein>
<dbReference type="Proteomes" id="UP001589733">
    <property type="component" value="Unassembled WGS sequence"/>
</dbReference>
<dbReference type="EMBL" id="JBHLYR010000056">
    <property type="protein sequence ID" value="MFB9993790.1"/>
    <property type="molecule type" value="Genomic_DNA"/>
</dbReference>